<feature type="transmembrane region" description="Helical" evidence="1">
    <location>
        <begin position="15"/>
        <end position="35"/>
    </location>
</feature>
<keyword evidence="5" id="KW-1185">Reference proteome</keyword>
<dbReference type="Pfam" id="PF03707">
    <property type="entry name" value="MHYT"/>
    <property type="match status" value="3"/>
</dbReference>
<sequence length="313" mass="32707">MAEIHHLTYGAMNPVVAYLIAFVGSLLGLVCTTRARAARHPRRRNRWLVLAAITIGGAAVWLMHFTAMFGFDVPDSPVRYSPVLTVASLVIAVVTTGAALFVVGRGDPTLGRVAIGGLLIGAGAVAMHHTAMAAVRVAGWIEYEPALVAASALIAVATAIAALWLTVVVRGWRAVVAAAFLLGLGLCGMHYTGMAAIRVRLWAPGDNRVEGLSPSLLIVPITVLAAVTLIGVAFSALQAMTEEEFADERWPAARVVWPPADPASPGGRPGQRPARAVRAIEAPRAALEDTARGARRPHRTGRPGGVSSAGRPG</sequence>
<feature type="transmembrane region" description="Helical" evidence="1">
    <location>
        <begin position="217"/>
        <end position="237"/>
    </location>
</feature>
<proteinExistence type="predicted"/>
<feature type="region of interest" description="Disordered" evidence="2">
    <location>
        <begin position="257"/>
        <end position="313"/>
    </location>
</feature>
<reference evidence="4 5" key="1">
    <citation type="submission" date="2024-09" db="EMBL/GenBank/DDBJ databases">
        <authorList>
            <person name="Sun Q."/>
            <person name="Mori K."/>
        </authorList>
    </citation>
    <scope>NUCLEOTIDE SEQUENCE [LARGE SCALE GENOMIC DNA]</scope>
    <source>
        <strain evidence="4 5">TBRC 3947</strain>
    </source>
</reference>
<comment type="caution">
    <text evidence="4">The sequence shown here is derived from an EMBL/GenBank/DDBJ whole genome shotgun (WGS) entry which is preliminary data.</text>
</comment>
<keyword evidence="1" id="KW-0472">Membrane</keyword>
<dbReference type="PANTHER" id="PTHR35152:SF1">
    <property type="entry name" value="DOMAIN SIGNALLING PROTEIN, PUTATIVE (AFU_ORTHOLOGUE AFUA_5G11310)-RELATED"/>
    <property type="match status" value="1"/>
</dbReference>
<evidence type="ECO:0000313" key="4">
    <source>
        <dbReference type="EMBL" id="MFC0532275.1"/>
    </source>
</evidence>
<dbReference type="PANTHER" id="PTHR35152">
    <property type="entry name" value="DOMAIN SIGNALLING PROTEIN, PUTATIVE (AFU_ORTHOLOGUE AFUA_5G11310)-RELATED"/>
    <property type="match status" value="1"/>
</dbReference>
<dbReference type="InterPro" id="IPR005330">
    <property type="entry name" value="MHYT_dom"/>
</dbReference>
<keyword evidence="1" id="KW-1133">Transmembrane helix</keyword>
<name>A0ABV6MC38_9ACTN</name>
<dbReference type="RefSeq" id="WP_377258015.1">
    <property type="nucleotide sequence ID" value="NZ_JBHLUH010000068.1"/>
</dbReference>
<feature type="domain" description="MHYT" evidence="3">
    <location>
        <begin position="9"/>
        <end position="200"/>
    </location>
</feature>
<evidence type="ECO:0000259" key="3">
    <source>
        <dbReference type="PROSITE" id="PS50924"/>
    </source>
</evidence>
<evidence type="ECO:0000313" key="5">
    <source>
        <dbReference type="Proteomes" id="UP001589867"/>
    </source>
</evidence>
<feature type="transmembrane region" description="Helical" evidence="1">
    <location>
        <begin position="147"/>
        <end position="167"/>
    </location>
</feature>
<keyword evidence="1" id="KW-0812">Transmembrane</keyword>
<feature type="transmembrane region" description="Helical" evidence="1">
    <location>
        <begin position="174"/>
        <end position="197"/>
    </location>
</feature>
<organism evidence="4 5">
    <name type="scientific">Phytohabitans kaempferiae</name>
    <dbReference type="NCBI Taxonomy" id="1620943"/>
    <lineage>
        <taxon>Bacteria</taxon>
        <taxon>Bacillati</taxon>
        <taxon>Actinomycetota</taxon>
        <taxon>Actinomycetes</taxon>
        <taxon>Micromonosporales</taxon>
        <taxon>Micromonosporaceae</taxon>
    </lineage>
</organism>
<accession>A0ABV6MC38</accession>
<dbReference type="Proteomes" id="UP001589867">
    <property type="component" value="Unassembled WGS sequence"/>
</dbReference>
<feature type="transmembrane region" description="Helical" evidence="1">
    <location>
        <begin position="115"/>
        <end position="141"/>
    </location>
</feature>
<dbReference type="EMBL" id="JBHLUH010000068">
    <property type="protein sequence ID" value="MFC0532275.1"/>
    <property type="molecule type" value="Genomic_DNA"/>
</dbReference>
<protein>
    <submittedName>
        <fullName evidence="4">MHYT domain-containing protein</fullName>
    </submittedName>
</protein>
<feature type="transmembrane region" description="Helical" evidence="1">
    <location>
        <begin position="83"/>
        <end position="103"/>
    </location>
</feature>
<dbReference type="PROSITE" id="PS50924">
    <property type="entry name" value="MHYT"/>
    <property type="match status" value="1"/>
</dbReference>
<evidence type="ECO:0000256" key="1">
    <source>
        <dbReference type="PROSITE-ProRule" id="PRU00244"/>
    </source>
</evidence>
<feature type="transmembrane region" description="Helical" evidence="1">
    <location>
        <begin position="47"/>
        <end position="71"/>
    </location>
</feature>
<gene>
    <name evidence="4" type="ORF">ACFFIA_31965</name>
</gene>
<evidence type="ECO:0000256" key="2">
    <source>
        <dbReference type="SAM" id="MobiDB-lite"/>
    </source>
</evidence>